<dbReference type="RefSeq" id="WP_215609850.1">
    <property type="nucleotide sequence ID" value="NZ_JADOES010000033.1"/>
</dbReference>
<dbReference type="SUPFAM" id="SSF48371">
    <property type="entry name" value="ARM repeat"/>
    <property type="match status" value="1"/>
</dbReference>
<evidence type="ECO:0000256" key="1">
    <source>
        <dbReference type="ARBA" id="ARBA00022549"/>
    </source>
</evidence>
<reference evidence="3" key="1">
    <citation type="submission" date="2020-11" db="EMBL/GenBank/DDBJ databases">
        <authorList>
            <person name="Konstantinou D."/>
            <person name="Gkelis S."/>
            <person name="Popin R."/>
            <person name="Fewer D."/>
            <person name="Sivonen K."/>
        </authorList>
    </citation>
    <scope>NUCLEOTIDE SEQUENCE</scope>
    <source>
        <strain evidence="3">TAU-MAC 1115</strain>
    </source>
</reference>
<dbReference type="Pfam" id="PF13646">
    <property type="entry name" value="HEAT_2"/>
    <property type="match status" value="2"/>
</dbReference>
<dbReference type="EMBL" id="JADOES010000033">
    <property type="protein sequence ID" value="MBT9316782.1"/>
    <property type="molecule type" value="Genomic_DNA"/>
</dbReference>
<evidence type="ECO:0000256" key="2">
    <source>
        <dbReference type="ARBA" id="ARBA00022738"/>
    </source>
</evidence>
<keyword evidence="4" id="KW-1185">Reference proteome</keyword>
<dbReference type="InterPro" id="IPR011989">
    <property type="entry name" value="ARM-like"/>
</dbReference>
<evidence type="ECO:0000313" key="3">
    <source>
        <dbReference type="EMBL" id="MBT9316782.1"/>
    </source>
</evidence>
<evidence type="ECO:0000313" key="4">
    <source>
        <dbReference type="Proteomes" id="UP000717364"/>
    </source>
</evidence>
<dbReference type="InterPro" id="IPR004155">
    <property type="entry name" value="PBS_lyase_HEAT"/>
</dbReference>
<reference evidence="3" key="2">
    <citation type="journal article" date="2021" name="Mar. Drugs">
        <title>Genome Reduction and Secondary Metabolism of the Marine Sponge-Associated Cyanobacterium Leptothoe.</title>
        <authorList>
            <person name="Konstantinou D."/>
            <person name="Popin R.V."/>
            <person name="Fewer D.P."/>
            <person name="Sivonen K."/>
            <person name="Gkelis S."/>
        </authorList>
    </citation>
    <scope>NUCLEOTIDE SEQUENCE</scope>
    <source>
        <strain evidence="3">TAU-MAC 1115</strain>
    </source>
</reference>
<proteinExistence type="predicted"/>
<dbReference type="AlphaFoldDB" id="A0A947GKT0"/>
<dbReference type="PANTHER" id="PTHR12697:SF5">
    <property type="entry name" value="DEOXYHYPUSINE HYDROXYLASE"/>
    <property type="match status" value="1"/>
</dbReference>
<sequence>MDSFFEQLKHPNPNIRERAMVDIIDNRDETTIPRLMSALDAEDTVYRRAAVKTLGAVGVDAVPAIVEALGSSENVTVRGSCAKALAQVALYYPDEPFPEIGLQGLKRSLNDPNPVVHIASAMALGEIGNAALDILLETLQTTDNLALSVSIVNALASVGGDQAVEVLTNLAEDETADGYVKETAVSALSRMEMVQKYSRSKQE</sequence>
<keyword evidence="2" id="KW-0605">Phycobilisome</keyword>
<gene>
    <name evidence="3" type="ORF">IXB50_15245</name>
</gene>
<dbReference type="Proteomes" id="UP000717364">
    <property type="component" value="Unassembled WGS sequence"/>
</dbReference>
<name>A0A947GKT0_9CYAN</name>
<dbReference type="GO" id="GO:0016491">
    <property type="term" value="F:oxidoreductase activity"/>
    <property type="evidence" value="ECO:0007669"/>
    <property type="project" value="TreeGrafter"/>
</dbReference>
<dbReference type="GO" id="GO:0030089">
    <property type="term" value="C:phycobilisome"/>
    <property type="evidence" value="ECO:0007669"/>
    <property type="project" value="UniProtKB-KW"/>
</dbReference>
<accession>A0A947GKT0</accession>
<keyword evidence="1" id="KW-0042">Antenna complex</keyword>
<comment type="caution">
    <text evidence="3">The sequence shown here is derived from an EMBL/GenBank/DDBJ whole genome shotgun (WGS) entry which is preliminary data.</text>
</comment>
<dbReference type="InterPro" id="IPR016024">
    <property type="entry name" value="ARM-type_fold"/>
</dbReference>
<protein>
    <submittedName>
        <fullName evidence="3">HEAT repeat domain-containing protein</fullName>
    </submittedName>
</protein>
<organism evidence="3 4">
    <name type="scientific">Leptothoe spongobia TAU-MAC 1115</name>
    <dbReference type="NCBI Taxonomy" id="1967444"/>
    <lineage>
        <taxon>Bacteria</taxon>
        <taxon>Bacillati</taxon>
        <taxon>Cyanobacteriota</taxon>
        <taxon>Cyanophyceae</taxon>
        <taxon>Nodosilineales</taxon>
        <taxon>Cymatolegaceae</taxon>
        <taxon>Leptothoe</taxon>
        <taxon>Leptothoe spongobia</taxon>
    </lineage>
</organism>
<dbReference type="SMART" id="SM00567">
    <property type="entry name" value="EZ_HEAT"/>
    <property type="match status" value="4"/>
</dbReference>
<dbReference type="PANTHER" id="PTHR12697">
    <property type="entry name" value="PBS LYASE HEAT-LIKE PROTEIN"/>
    <property type="match status" value="1"/>
</dbReference>
<dbReference type="Gene3D" id="1.25.10.10">
    <property type="entry name" value="Leucine-rich Repeat Variant"/>
    <property type="match status" value="1"/>
</dbReference>